<reference evidence="1 4" key="1">
    <citation type="submission" date="2023-02" db="EMBL/GenBank/DDBJ databases">
        <title>Pathogen: clinical or host-associated sample.</title>
        <authorList>
            <person name="Hergert J."/>
            <person name="Casey R."/>
            <person name="Wagner J."/>
            <person name="Young E.L."/>
            <person name="Oakeson K.F."/>
        </authorList>
    </citation>
    <scope>NUCLEOTIDE SEQUENCE</scope>
    <source>
        <strain evidence="2 4">2022CK-00829</strain>
        <strain evidence="1">2022CK-00830</strain>
    </source>
</reference>
<name>A0AAX3MU46_9BACL</name>
<keyword evidence="4" id="KW-1185">Reference proteome</keyword>
<organism evidence="1 3">
    <name type="scientific">Paenibacillus urinalis</name>
    <dbReference type="NCBI Taxonomy" id="521520"/>
    <lineage>
        <taxon>Bacteria</taxon>
        <taxon>Bacillati</taxon>
        <taxon>Bacillota</taxon>
        <taxon>Bacilli</taxon>
        <taxon>Bacillales</taxon>
        <taxon>Paenibacillaceae</taxon>
        <taxon>Paenibacillus</taxon>
    </lineage>
</organism>
<dbReference type="RefSeq" id="WP_047910673.1">
    <property type="nucleotide sequence ID" value="NZ_CP118101.1"/>
</dbReference>
<accession>A0AAX3MU46</accession>
<dbReference type="EMBL" id="CP118101">
    <property type="protein sequence ID" value="WDH81141.1"/>
    <property type="molecule type" value="Genomic_DNA"/>
</dbReference>
<dbReference type="InterPro" id="IPR025681">
    <property type="entry name" value="COOH-NH2_lig"/>
</dbReference>
<dbReference type="Pfam" id="PF14395">
    <property type="entry name" value="COOH-NH2_lig"/>
    <property type="match status" value="1"/>
</dbReference>
<sequence length="411" mass="46469">MVVIRNPEHYESMTMEERDARLTRSGLRSSLIHPKENKLQFHVTYEVLVSQLHALRIVKKSYTGIREGNLTVLKREDNTSLYNRIERAAVRAAYALNLEHAEIVLQAGGQQGISVSSVHAQPWLIREGIAELYEQAMMEKQLALEAESNLHTSPVLGMDPEFLLVSQQENRVVPASLFLERTGEAGCDAVTRGGRRSYPVAELRPMPSSEPRELLAHLMHAFLTASTLITDRTLLWRAGGLPVSGLPLGGHVHFSRVVLTYDLLRALDNYLALPIAVLEDPRSSGRRPKYGYLGDFRTQPYGGFEYRTLPSFLVSPMVAKGVVSIAYLVAANYRVLQRRPLDLTENHEAFYKGNKPILRGLVHPLLQELTALPDYNRHHKYVNPLINALYLGKTWDESKDIRPLWNIQQKP</sequence>
<evidence type="ECO:0000313" key="3">
    <source>
        <dbReference type="Proteomes" id="UP001220962"/>
    </source>
</evidence>
<dbReference type="Proteomes" id="UP001221519">
    <property type="component" value="Chromosome"/>
</dbReference>
<evidence type="ECO:0000313" key="4">
    <source>
        <dbReference type="Proteomes" id="UP001221519"/>
    </source>
</evidence>
<dbReference type="Proteomes" id="UP001220962">
    <property type="component" value="Chromosome"/>
</dbReference>
<protein>
    <recommendedName>
        <fullName evidence="5">Phage phiEco32-like COOH-NH2 ligase-type 2</fullName>
    </recommendedName>
</protein>
<evidence type="ECO:0000313" key="1">
    <source>
        <dbReference type="EMBL" id="WDH81141.1"/>
    </source>
</evidence>
<proteinExistence type="predicted"/>
<dbReference type="AlphaFoldDB" id="A0AAX3MU46"/>
<evidence type="ECO:0008006" key="5">
    <source>
        <dbReference type="Google" id="ProtNLM"/>
    </source>
</evidence>
<dbReference type="EMBL" id="CP118108">
    <property type="protein sequence ID" value="WDI00856.1"/>
    <property type="molecule type" value="Genomic_DNA"/>
</dbReference>
<evidence type="ECO:0000313" key="2">
    <source>
        <dbReference type="EMBL" id="WDI00856.1"/>
    </source>
</evidence>
<gene>
    <name evidence="1" type="ORF">PUW23_16575</name>
    <name evidence="2" type="ORF">PUW25_16400</name>
</gene>